<dbReference type="Pfam" id="PF05182">
    <property type="entry name" value="Fip1"/>
    <property type="match status" value="1"/>
</dbReference>
<proteinExistence type="inferred from homology"/>
<protein>
    <submittedName>
        <fullName evidence="7">Pre-mRNA polyadenylation factor Fip1</fullName>
    </submittedName>
</protein>
<evidence type="ECO:0000256" key="4">
    <source>
        <dbReference type="ARBA" id="ARBA00023242"/>
    </source>
</evidence>
<comment type="similarity">
    <text evidence="2">Belongs to the FIP1 family.</text>
</comment>
<dbReference type="InterPro" id="IPR044976">
    <property type="entry name" value="FIPS5/FIPS3-like"/>
</dbReference>
<evidence type="ECO:0000256" key="3">
    <source>
        <dbReference type="ARBA" id="ARBA00022664"/>
    </source>
</evidence>
<evidence type="ECO:0000256" key="1">
    <source>
        <dbReference type="ARBA" id="ARBA00004123"/>
    </source>
</evidence>
<dbReference type="PANTHER" id="PTHR36884:SF4">
    <property type="entry name" value="FIP1[III]-LIKE PROTEIN"/>
    <property type="match status" value="1"/>
</dbReference>
<dbReference type="InterPro" id="IPR007854">
    <property type="entry name" value="Fip1_dom"/>
</dbReference>
<feature type="domain" description="Pre-mRNA polyadenylation factor Fip1" evidence="6">
    <location>
        <begin position="211"/>
        <end position="253"/>
    </location>
</feature>
<dbReference type="GO" id="GO:0005634">
    <property type="term" value="C:nucleus"/>
    <property type="evidence" value="ECO:0007669"/>
    <property type="project" value="UniProtKB-SubCell"/>
</dbReference>
<evidence type="ECO:0000256" key="5">
    <source>
        <dbReference type="SAM" id="MobiDB-lite"/>
    </source>
</evidence>
<dbReference type="AlphaFoldDB" id="A0A103XT69"/>
<dbReference type="STRING" id="59895.A0A103XT69"/>
<sequence>MEDVDDEFGDLYADVEVEASSAMNGAPQFPQQQFVGAETDKLNSVLEASSDKEDRASDGIEFDEEDDDDDDDLNIVLNSDDDSMRYGEGFTIGKANTKLGSGELEDEDDDNLGREEFVGGKYVGKAGSGGVGDGISQNLVGGKTAYNSHSTYKYLRSHLAAYASDLKGSGCRAAAYLSGEDNGYCQRMGSRSMGHQSGQRFSLPRARNILDVNIDIFEQKPWKHPGADITDYFNFGLNEDSWKLYCNQVDEYRHRSSGTAASEPAQLMETKAYGGGIEHEIVARDSCGKSETRQRGRAIQVEDSNVERQSSMDVRRQLDRDSDVIQITILDPEEHCSGSAKEGSSHLDGSVPEASNHRDVSGDDGKDHLSFSSASDDESVEGNHLEMEIYACKRSSNLRSSNKLVTRGSENHEIHQISDVYGRRCCKIDISGSGGSDEAIRTSDNTKERAGEDTCTPDPSMLVVDSSEAEKSPANHCKAFESGTCINRPKSYSHERRPSTISFTGLTPSPKHGYHHSEDSKRPDDKIEHGENRYHVRHSNRVHSNRNHGDSKCKLHDENDDSYSRRLADKTKLGDRGYHARCNSPVYNNRIRRDSKPKLHPENDDFCSRRPYDKRKPGEHRYHTRYHSPVYNHRSCGDSKLKAHHENAMSEIGGAYGVRSTVGHNRRNGKLHPLDPYDEGNISYSRELELPSGNYGERFFVYGDRDTLARDLHHEGYERFEAKMDLSAFRSSDEKEYYGERRRYIEDDKMMAGDWCHHERELAVEHVNFFSSQNSKYPSYLKYKRGAQWKRKGDNLHFRNKDEDDECFLEREYPDDIQGEKFRSLTYNDRERDDFERNYVKHVEYTRWEFRGPGRNKRMASSPSSELNHPLLKSDEDRYLRYKKGHSFTSRSSEESHINNDRWHGNMPPRNNLYGGHGRYRVQWTGKFGYDGSLHDSEPFDREDYTIDINDRVDMGRSRHHLQSEMQWEEDEVMLGNDDAKFCDERASFRFDKVSRRESFVSEHKPDQVEESIGHPHVERCKYELREGAINDKFERTSNVTCEGSPIQRFQGSGDTLKFDGTSNVTHGGSHERLFVDGVDSRVVDGLDIVEELIHDSHAEICRYTQTREVISGNKCSKTHGKSREQLSLSCRNSLDSHLVVGEGKSADKAEWNADEQKKHARMDFDSCPSDKVVVQAVKTKGMVKGLDIEEGQILTEEVKIMKKDSGAHTNDVNDQNPKTGFDNSRILEAMAKMEKRRARFKEQITTTKNDSDSTTKPTVVDSIQQRPARKRRWGGS</sequence>
<evidence type="ECO:0000313" key="8">
    <source>
        <dbReference type="Proteomes" id="UP000243975"/>
    </source>
</evidence>
<feature type="region of interest" description="Disordered" evidence="5">
    <location>
        <begin position="591"/>
        <end position="620"/>
    </location>
</feature>
<reference evidence="7 8" key="1">
    <citation type="journal article" date="2016" name="Sci. Rep.">
        <title>The genome sequence of the outbreeding globe artichoke constructed de novo incorporating a phase-aware low-pass sequencing strategy of F1 progeny.</title>
        <authorList>
            <person name="Scaglione D."/>
            <person name="Reyes-Chin-Wo S."/>
            <person name="Acquadro A."/>
            <person name="Froenicke L."/>
            <person name="Portis E."/>
            <person name="Beitel C."/>
            <person name="Tirone M."/>
            <person name="Mauro R."/>
            <person name="Lo Monaco A."/>
            <person name="Mauromicale G."/>
            <person name="Faccioli P."/>
            <person name="Cattivelli L."/>
            <person name="Rieseberg L."/>
            <person name="Michelmore R."/>
            <person name="Lanteri S."/>
        </authorList>
    </citation>
    <scope>NUCLEOTIDE SEQUENCE [LARGE SCALE GENOMIC DNA]</scope>
    <source>
        <strain evidence="7">2C</strain>
    </source>
</reference>
<feature type="compositionally biased region" description="Basic residues" evidence="5">
    <location>
        <begin position="1268"/>
        <end position="1277"/>
    </location>
</feature>
<feature type="compositionally biased region" description="Basic and acidic residues" evidence="5">
    <location>
        <begin position="355"/>
        <end position="369"/>
    </location>
</feature>
<comment type="subcellular location">
    <subcellularLocation>
        <location evidence="1">Nucleus</location>
    </subcellularLocation>
</comment>
<feature type="compositionally biased region" description="Low complexity" evidence="5">
    <location>
        <begin position="1246"/>
        <end position="1259"/>
    </location>
</feature>
<accession>A0A103XT69</accession>
<dbReference type="OrthoDB" id="1917198at2759"/>
<feature type="compositionally biased region" description="Basic and acidic residues" evidence="5">
    <location>
        <begin position="438"/>
        <end position="452"/>
    </location>
</feature>
<keyword evidence="4" id="KW-0539">Nucleus</keyword>
<feature type="region of interest" description="Disordered" evidence="5">
    <location>
        <begin position="1236"/>
        <end position="1277"/>
    </location>
</feature>
<feature type="compositionally biased region" description="Basic and acidic residues" evidence="5">
    <location>
        <begin position="49"/>
        <end position="58"/>
    </location>
</feature>
<feature type="compositionally biased region" description="Basic residues" evidence="5">
    <location>
        <begin position="535"/>
        <end position="546"/>
    </location>
</feature>
<feature type="region of interest" description="Disordered" evidence="5">
    <location>
        <begin position="434"/>
        <end position="459"/>
    </location>
</feature>
<gene>
    <name evidence="7" type="ORF">Ccrd_001472</name>
</gene>
<dbReference type="Proteomes" id="UP000243975">
    <property type="component" value="Unassembled WGS sequence"/>
</dbReference>
<feature type="compositionally biased region" description="Basic and acidic residues" evidence="5">
    <location>
        <begin position="515"/>
        <end position="534"/>
    </location>
</feature>
<feature type="region of interest" description="Disordered" evidence="5">
    <location>
        <begin position="885"/>
        <end position="909"/>
    </location>
</feature>
<feature type="region of interest" description="Disordered" evidence="5">
    <location>
        <begin position="47"/>
        <end position="72"/>
    </location>
</feature>
<organism evidence="7 8">
    <name type="scientific">Cynara cardunculus var. scolymus</name>
    <name type="common">Globe artichoke</name>
    <name type="synonym">Cynara scolymus</name>
    <dbReference type="NCBI Taxonomy" id="59895"/>
    <lineage>
        <taxon>Eukaryota</taxon>
        <taxon>Viridiplantae</taxon>
        <taxon>Streptophyta</taxon>
        <taxon>Embryophyta</taxon>
        <taxon>Tracheophyta</taxon>
        <taxon>Spermatophyta</taxon>
        <taxon>Magnoliopsida</taxon>
        <taxon>eudicotyledons</taxon>
        <taxon>Gunneridae</taxon>
        <taxon>Pentapetalae</taxon>
        <taxon>asterids</taxon>
        <taxon>campanulids</taxon>
        <taxon>Asterales</taxon>
        <taxon>Asteraceae</taxon>
        <taxon>Carduoideae</taxon>
        <taxon>Cardueae</taxon>
        <taxon>Carduinae</taxon>
        <taxon>Cynara</taxon>
    </lineage>
</organism>
<comment type="caution">
    <text evidence="7">The sequence shown here is derived from an EMBL/GenBank/DDBJ whole genome shotgun (WGS) entry which is preliminary data.</text>
</comment>
<feature type="compositionally biased region" description="Acidic residues" evidence="5">
    <location>
        <begin position="60"/>
        <end position="72"/>
    </location>
</feature>
<dbReference type="EMBL" id="LEKV01004308">
    <property type="protein sequence ID" value="KVH96441.1"/>
    <property type="molecule type" value="Genomic_DNA"/>
</dbReference>
<feature type="region of interest" description="Disordered" evidence="5">
    <location>
        <begin position="488"/>
        <end position="563"/>
    </location>
</feature>
<feature type="compositionally biased region" description="Basic and acidic residues" evidence="5">
    <location>
        <begin position="547"/>
        <end position="563"/>
    </location>
</feature>
<name>A0A103XT69_CYNCS</name>
<feature type="region of interest" description="Disordered" evidence="5">
    <location>
        <begin position="331"/>
        <end position="382"/>
    </location>
</feature>
<dbReference type="OMA" id="SWKEYCN"/>
<feature type="region of interest" description="Disordered" evidence="5">
    <location>
        <begin position="286"/>
        <end position="318"/>
    </location>
</feature>
<dbReference type="PANTHER" id="PTHR36884">
    <property type="entry name" value="FIP1[III]-LIKE PROTEIN"/>
    <property type="match status" value="1"/>
</dbReference>
<keyword evidence="3" id="KW-0507">mRNA processing</keyword>
<keyword evidence="8" id="KW-1185">Reference proteome</keyword>
<feature type="compositionally biased region" description="Basic and acidic residues" evidence="5">
    <location>
        <begin position="892"/>
        <end position="904"/>
    </location>
</feature>
<evidence type="ECO:0000313" key="7">
    <source>
        <dbReference type="EMBL" id="KVH96441.1"/>
    </source>
</evidence>
<dbReference type="GO" id="GO:0006397">
    <property type="term" value="P:mRNA processing"/>
    <property type="evidence" value="ECO:0007669"/>
    <property type="project" value="UniProtKB-KW"/>
</dbReference>
<evidence type="ECO:0000259" key="6">
    <source>
        <dbReference type="Pfam" id="PF05182"/>
    </source>
</evidence>
<dbReference type="Gramene" id="KVH96441">
    <property type="protein sequence ID" value="KVH96441"/>
    <property type="gene ID" value="Ccrd_001472"/>
</dbReference>
<evidence type="ECO:0000256" key="2">
    <source>
        <dbReference type="ARBA" id="ARBA00007459"/>
    </source>
</evidence>